<dbReference type="EMBL" id="BMLP01000004">
    <property type="protein sequence ID" value="GGO33205.1"/>
    <property type="molecule type" value="Genomic_DNA"/>
</dbReference>
<protein>
    <recommendedName>
        <fullName evidence="5">NlpC/P60 domain-containing protein</fullName>
    </recommendedName>
</protein>
<dbReference type="OrthoDB" id="9813368at2"/>
<dbReference type="PROSITE" id="PS51935">
    <property type="entry name" value="NLPC_P60"/>
    <property type="match status" value="1"/>
</dbReference>
<dbReference type="RefSeq" id="WP_146286937.1">
    <property type="nucleotide sequence ID" value="NZ_BMLP01000004.1"/>
</dbReference>
<evidence type="ECO:0000256" key="3">
    <source>
        <dbReference type="ARBA" id="ARBA00022801"/>
    </source>
</evidence>
<dbReference type="GO" id="GO:0008234">
    <property type="term" value="F:cysteine-type peptidase activity"/>
    <property type="evidence" value="ECO:0007669"/>
    <property type="project" value="UniProtKB-KW"/>
</dbReference>
<keyword evidence="7" id="KW-1185">Reference proteome</keyword>
<dbReference type="GO" id="GO:0006508">
    <property type="term" value="P:proteolysis"/>
    <property type="evidence" value="ECO:0007669"/>
    <property type="project" value="UniProtKB-KW"/>
</dbReference>
<evidence type="ECO:0000313" key="6">
    <source>
        <dbReference type="EMBL" id="GGO33205.1"/>
    </source>
</evidence>
<name>A0A918DDM6_9RHOB</name>
<dbReference type="PANTHER" id="PTHR47053:SF1">
    <property type="entry name" value="MUREIN DD-ENDOPEPTIDASE MEPH-RELATED"/>
    <property type="match status" value="1"/>
</dbReference>
<keyword evidence="2" id="KW-0645">Protease</keyword>
<evidence type="ECO:0000256" key="1">
    <source>
        <dbReference type="ARBA" id="ARBA00007074"/>
    </source>
</evidence>
<evidence type="ECO:0000256" key="4">
    <source>
        <dbReference type="ARBA" id="ARBA00022807"/>
    </source>
</evidence>
<accession>A0A918DDM6</accession>
<dbReference type="InterPro" id="IPR051202">
    <property type="entry name" value="Peptidase_C40"/>
</dbReference>
<dbReference type="Gene3D" id="3.90.1720.10">
    <property type="entry name" value="endopeptidase domain like (from Nostoc punctiforme)"/>
    <property type="match status" value="1"/>
</dbReference>
<keyword evidence="3" id="KW-0378">Hydrolase</keyword>
<comment type="caution">
    <text evidence="6">The sequence shown here is derived from an EMBL/GenBank/DDBJ whole genome shotgun (WGS) entry which is preliminary data.</text>
</comment>
<gene>
    <name evidence="6" type="ORF">GCM10010991_22230</name>
</gene>
<dbReference type="InterPro" id="IPR041382">
    <property type="entry name" value="SH3_16"/>
</dbReference>
<comment type="similarity">
    <text evidence="1">Belongs to the peptidase C40 family.</text>
</comment>
<sequence>MDRRLTPANARVALDTLRGIIDAPRFTGGEPAQVARPLVDLLRAPAGPRERQLLLGDGVTVIEREAGWAFVQAAKDGYCGYLPEDSLSEAQPVTHHIVTPGTHAYSGPKVQAPEIMPLYLGARIEVHSVSGAWAETAQGHVPTAHLLPLDQRLEDPAGVAMGFLHTPYLWGGNSRAGIDCSGLVQGAFRACGIDMPADSDLQSACGVAVPENEALRRNDLLFWKGHVAIALGPGRMVHATAAFMAVVEEDILPAITRIEASGGGPVTHRRRIMAAV</sequence>
<evidence type="ECO:0000313" key="7">
    <source>
        <dbReference type="Proteomes" id="UP000598196"/>
    </source>
</evidence>
<keyword evidence="4" id="KW-0788">Thiol protease</keyword>
<evidence type="ECO:0000256" key="2">
    <source>
        <dbReference type="ARBA" id="ARBA00022670"/>
    </source>
</evidence>
<dbReference type="Pfam" id="PF18348">
    <property type="entry name" value="SH3_16"/>
    <property type="match status" value="1"/>
</dbReference>
<dbReference type="InterPro" id="IPR038765">
    <property type="entry name" value="Papain-like_cys_pep_sf"/>
</dbReference>
<evidence type="ECO:0000259" key="5">
    <source>
        <dbReference type="PROSITE" id="PS51935"/>
    </source>
</evidence>
<dbReference type="SUPFAM" id="SSF54001">
    <property type="entry name" value="Cysteine proteinases"/>
    <property type="match status" value="1"/>
</dbReference>
<dbReference type="Pfam" id="PF00877">
    <property type="entry name" value="NLPC_P60"/>
    <property type="match status" value="1"/>
</dbReference>
<dbReference type="InterPro" id="IPR000064">
    <property type="entry name" value="NLP_P60_dom"/>
</dbReference>
<reference evidence="6 7" key="1">
    <citation type="journal article" date="2014" name="Int. J. Syst. Evol. Microbiol.">
        <title>Complete genome sequence of Corynebacterium casei LMG S-19264T (=DSM 44701T), isolated from a smear-ripened cheese.</title>
        <authorList>
            <consortium name="US DOE Joint Genome Institute (JGI-PGF)"/>
            <person name="Walter F."/>
            <person name="Albersmeier A."/>
            <person name="Kalinowski J."/>
            <person name="Ruckert C."/>
        </authorList>
    </citation>
    <scope>NUCLEOTIDE SEQUENCE [LARGE SCALE GENOMIC DNA]</scope>
    <source>
        <strain evidence="6 7">CGMCC 1.7029</strain>
    </source>
</reference>
<dbReference type="Proteomes" id="UP000598196">
    <property type="component" value="Unassembled WGS sequence"/>
</dbReference>
<organism evidence="6 7">
    <name type="scientific">Gemmobacter aquaticus</name>
    <dbReference type="NCBI Taxonomy" id="490185"/>
    <lineage>
        <taxon>Bacteria</taxon>
        <taxon>Pseudomonadati</taxon>
        <taxon>Pseudomonadota</taxon>
        <taxon>Alphaproteobacteria</taxon>
        <taxon>Rhodobacterales</taxon>
        <taxon>Paracoccaceae</taxon>
        <taxon>Gemmobacter</taxon>
    </lineage>
</organism>
<dbReference type="PANTHER" id="PTHR47053">
    <property type="entry name" value="MUREIN DD-ENDOPEPTIDASE MEPH-RELATED"/>
    <property type="match status" value="1"/>
</dbReference>
<proteinExistence type="inferred from homology"/>
<feature type="domain" description="NlpC/P60" evidence="5">
    <location>
        <begin position="150"/>
        <end position="273"/>
    </location>
</feature>
<dbReference type="AlphaFoldDB" id="A0A918DDM6"/>